<keyword evidence="3" id="KW-1185">Reference proteome</keyword>
<comment type="caution">
    <text evidence="2">The sequence shown here is derived from an EMBL/GenBank/DDBJ whole genome shotgun (WGS) entry which is preliminary data.</text>
</comment>
<evidence type="ECO:0000313" key="2">
    <source>
        <dbReference type="EMBL" id="KAK4123663.1"/>
    </source>
</evidence>
<feature type="compositionally biased region" description="Low complexity" evidence="1">
    <location>
        <begin position="144"/>
        <end position="157"/>
    </location>
</feature>
<protein>
    <submittedName>
        <fullName evidence="2">Uncharacterized protein</fullName>
    </submittedName>
</protein>
<reference evidence="2" key="1">
    <citation type="journal article" date="2023" name="Mol. Phylogenet. Evol.">
        <title>Genome-scale phylogeny and comparative genomics of the fungal order Sordariales.</title>
        <authorList>
            <person name="Hensen N."/>
            <person name="Bonometti L."/>
            <person name="Westerberg I."/>
            <person name="Brannstrom I.O."/>
            <person name="Guillou S."/>
            <person name="Cros-Aarteil S."/>
            <person name="Calhoun S."/>
            <person name="Haridas S."/>
            <person name="Kuo A."/>
            <person name="Mondo S."/>
            <person name="Pangilinan J."/>
            <person name="Riley R."/>
            <person name="LaButti K."/>
            <person name="Andreopoulos B."/>
            <person name="Lipzen A."/>
            <person name="Chen C."/>
            <person name="Yan M."/>
            <person name="Daum C."/>
            <person name="Ng V."/>
            <person name="Clum A."/>
            <person name="Steindorff A."/>
            <person name="Ohm R.A."/>
            <person name="Martin F."/>
            <person name="Silar P."/>
            <person name="Natvig D.O."/>
            <person name="Lalanne C."/>
            <person name="Gautier V."/>
            <person name="Ament-Velasquez S.L."/>
            <person name="Kruys A."/>
            <person name="Hutchinson M.I."/>
            <person name="Powell A.J."/>
            <person name="Barry K."/>
            <person name="Miller A.N."/>
            <person name="Grigoriev I.V."/>
            <person name="Debuchy R."/>
            <person name="Gladieux P."/>
            <person name="Hiltunen Thoren M."/>
            <person name="Johannesson H."/>
        </authorList>
    </citation>
    <scope>NUCLEOTIDE SEQUENCE</scope>
    <source>
        <strain evidence="2">CBS 731.68</strain>
    </source>
</reference>
<feature type="region of interest" description="Disordered" evidence="1">
    <location>
        <begin position="113"/>
        <end position="208"/>
    </location>
</feature>
<dbReference type="EMBL" id="MU853228">
    <property type="protein sequence ID" value="KAK4123663.1"/>
    <property type="molecule type" value="Genomic_DNA"/>
</dbReference>
<gene>
    <name evidence="2" type="ORF">N657DRAFT_419975</name>
</gene>
<feature type="compositionally biased region" description="Polar residues" evidence="1">
    <location>
        <begin position="113"/>
        <end position="127"/>
    </location>
</feature>
<dbReference type="GeneID" id="87824050"/>
<sequence length="278" mass="30259">MDARHEIEIDNMCNSTSEVDTCWKLFRLLSPGMDGTEESVMKILTVLSLLHRSRSIIDYPKSKRHGHSFLTQELSTTTRMICLGCLSHATISRLVELPIATLSGPVFESTQQVPQPLVGTTTPTRSHTSLRDSSGAPPCSWSRSQSASNGGATSTTSIQPGSPSIEKTHSHIGTSSVAHLQRNNERLRQRNQQAASKISELRNANRASETDIRDADGILERVLNSGDLSVDMYESLNQLSRLLQAASEKLRSVESVRFAPESASPSNVPDIAHAASAL</sequence>
<dbReference type="RefSeq" id="XP_062647434.1">
    <property type="nucleotide sequence ID" value="XM_062787280.1"/>
</dbReference>
<organism evidence="2 3">
    <name type="scientific">Parathielavia appendiculata</name>
    <dbReference type="NCBI Taxonomy" id="2587402"/>
    <lineage>
        <taxon>Eukaryota</taxon>
        <taxon>Fungi</taxon>
        <taxon>Dikarya</taxon>
        <taxon>Ascomycota</taxon>
        <taxon>Pezizomycotina</taxon>
        <taxon>Sordariomycetes</taxon>
        <taxon>Sordariomycetidae</taxon>
        <taxon>Sordariales</taxon>
        <taxon>Chaetomiaceae</taxon>
        <taxon>Parathielavia</taxon>
    </lineage>
</organism>
<evidence type="ECO:0000313" key="3">
    <source>
        <dbReference type="Proteomes" id="UP001302602"/>
    </source>
</evidence>
<name>A0AAN6TZM5_9PEZI</name>
<dbReference type="AlphaFoldDB" id="A0AAN6TZM5"/>
<accession>A0AAN6TZM5</accession>
<evidence type="ECO:0000256" key="1">
    <source>
        <dbReference type="SAM" id="MobiDB-lite"/>
    </source>
</evidence>
<feature type="region of interest" description="Disordered" evidence="1">
    <location>
        <begin position="259"/>
        <end position="278"/>
    </location>
</feature>
<proteinExistence type="predicted"/>
<dbReference type="Proteomes" id="UP001302602">
    <property type="component" value="Unassembled WGS sequence"/>
</dbReference>
<reference evidence="2" key="2">
    <citation type="submission" date="2023-05" db="EMBL/GenBank/DDBJ databases">
        <authorList>
            <consortium name="Lawrence Berkeley National Laboratory"/>
            <person name="Steindorff A."/>
            <person name="Hensen N."/>
            <person name="Bonometti L."/>
            <person name="Westerberg I."/>
            <person name="Brannstrom I.O."/>
            <person name="Guillou S."/>
            <person name="Cros-Aarteil S."/>
            <person name="Calhoun S."/>
            <person name="Haridas S."/>
            <person name="Kuo A."/>
            <person name="Mondo S."/>
            <person name="Pangilinan J."/>
            <person name="Riley R."/>
            <person name="Labutti K."/>
            <person name="Andreopoulos B."/>
            <person name="Lipzen A."/>
            <person name="Chen C."/>
            <person name="Yanf M."/>
            <person name="Daum C."/>
            <person name="Ng V."/>
            <person name="Clum A."/>
            <person name="Ohm R."/>
            <person name="Martin F."/>
            <person name="Silar P."/>
            <person name="Natvig D."/>
            <person name="Lalanne C."/>
            <person name="Gautier V."/>
            <person name="Ament-Velasquez S.L."/>
            <person name="Kruys A."/>
            <person name="Hutchinson M.I."/>
            <person name="Powell A.J."/>
            <person name="Barry K."/>
            <person name="Miller A.N."/>
            <person name="Grigoriev I.V."/>
            <person name="Debuchy R."/>
            <person name="Gladieux P."/>
            <person name="Thoren M.H."/>
            <person name="Johannesson H."/>
        </authorList>
    </citation>
    <scope>NUCLEOTIDE SEQUENCE</scope>
    <source>
        <strain evidence="2">CBS 731.68</strain>
    </source>
</reference>